<dbReference type="PANTHER" id="PTHR11705:SF143">
    <property type="entry name" value="SLL0236 PROTEIN"/>
    <property type="match status" value="1"/>
</dbReference>
<evidence type="ECO:0000256" key="5">
    <source>
        <dbReference type="ARBA" id="ARBA00022833"/>
    </source>
</evidence>
<dbReference type="PANTHER" id="PTHR11705">
    <property type="entry name" value="PROTEASE FAMILY M14 CARBOXYPEPTIDASE A,B"/>
    <property type="match status" value="1"/>
</dbReference>
<protein>
    <submittedName>
        <fullName evidence="9">M14 family zinc carboxypeptidase</fullName>
    </submittedName>
</protein>
<evidence type="ECO:0000256" key="7">
    <source>
        <dbReference type="SAM" id="MobiDB-lite"/>
    </source>
</evidence>
<dbReference type="InterPro" id="IPR000834">
    <property type="entry name" value="Peptidase_M14"/>
</dbReference>
<dbReference type="EMBL" id="JBHSXQ010000003">
    <property type="protein sequence ID" value="MFC6905896.1"/>
    <property type="molecule type" value="Genomic_DNA"/>
</dbReference>
<keyword evidence="9" id="KW-0121">Carboxypeptidase</keyword>
<feature type="compositionally biased region" description="Basic and acidic residues" evidence="7">
    <location>
        <begin position="145"/>
        <end position="159"/>
    </location>
</feature>
<keyword evidence="4" id="KW-0378">Hydrolase</keyword>
<comment type="similarity">
    <text evidence="2">Belongs to the peptidase M14 family.</text>
</comment>
<feature type="domain" description="Peptidase M14" evidence="8">
    <location>
        <begin position="57"/>
        <end position="208"/>
    </location>
</feature>
<evidence type="ECO:0000256" key="4">
    <source>
        <dbReference type="ARBA" id="ARBA00022801"/>
    </source>
</evidence>
<dbReference type="GO" id="GO:0006508">
    <property type="term" value="P:proteolysis"/>
    <property type="evidence" value="ECO:0007669"/>
    <property type="project" value="UniProtKB-KW"/>
</dbReference>
<evidence type="ECO:0000313" key="10">
    <source>
        <dbReference type="Proteomes" id="UP001596312"/>
    </source>
</evidence>
<sequence length="454" mass="50128">MQRRTFLRSLGIATTAGLSAASVPVAGQPDGDDGYGPVDLDAGPYRTNEQVTEELKLLDRTSDRITLTEIGRSAGRNDPLWEVKLGEGDTSVHIIDQIHGDEPTGTEVSLLMIRQLSQGTSPETEEILENLSLTFIPRSNPDGAMYREDTTGDGHEQRVSRRQNTQPWCECDSRYEPYYNYGTPAGYDMNRDFNIDPGFDATPGVDDEADWWRAEETDDGGTEWYMDQPREGHVLRGSGLRLTEEVRAITDSFLRADPDVAISHHHQNVATVPDEDEESDPQRSLLSTMPVYGPAYEDQAPFADPDAPVADNVNPFIDAETSARSLRLNQLVGEALADQPWDAFDTVTRFGYFPIWGDYFDALCPLTDAAAMLYEVSGQSDQVGDESYGLYLEATRIGYMETFSALAEDPQLSDVDEEAYFETPLVGPSLEEVEDADRASLEGLGQVGGVALPR</sequence>
<evidence type="ECO:0000313" key="9">
    <source>
        <dbReference type="EMBL" id="MFC6905896.1"/>
    </source>
</evidence>
<evidence type="ECO:0000256" key="3">
    <source>
        <dbReference type="ARBA" id="ARBA00022670"/>
    </source>
</evidence>
<gene>
    <name evidence="9" type="ORF">ACFQGH_11910</name>
</gene>
<comment type="caution">
    <text evidence="9">The sequence shown here is derived from an EMBL/GenBank/DDBJ whole genome shotgun (WGS) entry which is preliminary data.</text>
</comment>
<dbReference type="GO" id="GO:0004180">
    <property type="term" value="F:carboxypeptidase activity"/>
    <property type="evidence" value="ECO:0007669"/>
    <property type="project" value="UniProtKB-KW"/>
</dbReference>
<reference evidence="9 10" key="1">
    <citation type="journal article" date="2019" name="Int. J. Syst. Evol. Microbiol.">
        <title>The Global Catalogue of Microorganisms (GCM) 10K type strain sequencing project: providing services to taxonomists for standard genome sequencing and annotation.</title>
        <authorList>
            <consortium name="The Broad Institute Genomics Platform"/>
            <consortium name="The Broad Institute Genome Sequencing Center for Infectious Disease"/>
            <person name="Wu L."/>
            <person name="Ma J."/>
        </authorList>
    </citation>
    <scope>NUCLEOTIDE SEQUENCE [LARGE SCALE GENOMIC DNA]</scope>
    <source>
        <strain evidence="9 10">CGMCC 1.3240</strain>
    </source>
</reference>
<evidence type="ECO:0000256" key="1">
    <source>
        <dbReference type="ARBA" id="ARBA00001947"/>
    </source>
</evidence>
<proteinExistence type="inferred from homology"/>
<dbReference type="SUPFAM" id="SSF53187">
    <property type="entry name" value="Zn-dependent exopeptidases"/>
    <property type="match status" value="1"/>
</dbReference>
<dbReference type="GO" id="GO:0008237">
    <property type="term" value="F:metallopeptidase activity"/>
    <property type="evidence" value="ECO:0007669"/>
    <property type="project" value="UniProtKB-KW"/>
</dbReference>
<keyword evidence="10" id="KW-1185">Reference proteome</keyword>
<comment type="cofactor">
    <cofactor evidence="1">
        <name>Zn(2+)</name>
        <dbReference type="ChEBI" id="CHEBI:29105"/>
    </cofactor>
</comment>
<keyword evidence="5" id="KW-0862">Zinc</keyword>
<evidence type="ECO:0000256" key="2">
    <source>
        <dbReference type="ARBA" id="ARBA00005988"/>
    </source>
</evidence>
<keyword evidence="6" id="KW-0482">Metalloprotease</keyword>
<organism evidence="9 10">
    <name type="scientific">Halalkalicoccus tibetensis</name>
    <dbReference type="NCBI Taxonomy" id="175632"/>
    <lineage>
        <taxon>Archaea</taxon>
        <taxon>Methanobacteriati</taxon>
        <taxon>Methanobacteriota</taxon>
        <taxon>Stenosarchaea group</taxon>
        <taxon>Halobacteria</taxon>
        <taxon>Halobacteriales</taxon>
        <taxon>Halococcaceae</taxon>
        <taxon>Halalkalicoccus</taxon>
    </lineage>
</organism>
<dbReference type="Pfam" id="PF00246">
    <property type="entry name" value="Peptidase_M14"/>
    <property type="match status" value="1"/>
</dbReference>
<keyword evidence="3" id="KW-0645">Protease</keyword>
<name>A0ABD5V8B3_9EURY</name>
<dbReference type="Gene3D" id="3.40.630.10">
    <property type="entry name" value="Zn peptidases"/>
    <property type="match status" value="1"/>
</dbReference>
<feature type="region of interest" description="Disordered" evidence="7">
    <location>
        <begin position="139"/>
        <end position="166"/>
    </location>
</feature>
<evidence type="ECO:0000256" key="6">
    <source>
        <dbReference type="ARBA" id="ARBA00023049"/>
    </source>
</evidence>
<evidence type="ECO:0000259" key="8">
    <source>
        <dbReference type="Pfam" id="PF00246"/>
    </source>
</evidence>
<dbReference type="RefSeq" id="WP_340604428.1">
    <property type="nucleotide sequence ID" value="NZ_JBBMXV010000003.1"/>
</dbReference>
<dbReference type="Proteomes" id="UP001596312">
    <property type="component" value="Unassembled WGS sequence"/>
</dbReference>
<dbReference type="AlphaFoldDB" id="A0ABD5V8B3"/>
<accession>A0ABD5V8B3</accession>